<keyword evidence="2" id="KW-1185">Reference proteome</keyword>
<name>A0AAN7AJL2_9PEZI</name>
<evidence type="ECO:0000313" key="2">
    <source>
        <dbReference type="Proteomes" id="UP001302126"/>
    </source>
</evidence>
<evidence type="ECO:0000313" key="1">
    <source>
        <dbReference type="EMBL" id="KAK4189593.1"/>
    </source>
</evidence>
<accession>A0AAN7AJL2</accession>
<reference evidence="1" key="1">
    <citation type="journal article" date="2023" name="Mol. Phylogenet. Evol.">
        <title>Genome-scale phylogeny and comparative genomics of the fungal order Sordariales.</title>
        <authorList>
            <person name="Hensen N."/>
            <person name="Bonometti L."/>
            <person name="Westerberg I."/>
            <person name="Brannstrom I.O."/>
            <person name="Guillou S."/>
            <person name="Cros-Aarteil S."/>
            <person name="Calhoun S."/>
            <person name="Haridas S."/>
            <person name="Kuo A."/>
            <person name="Mondo S."/>
            <person name="Pangilinan J."/>
            <person name="Riley R."/>
            <person name="LaButti K."/>
            <person name="Andreopoulos B."/>
            <person name="Lipzen A."/>
            <person name="Chen C."/>
            <person name="Yan M."/>
            <person name="Daum C."/>
            <person name="Ng V."/>
            <person name="Clum A."/>
            <person name="Steindorff A."/>
            <person name="Ohm R.A."/>
            <person name="Martin F."/>
            <person name="Silar P."/>
            <person name="Natvig D.O."/>
            <person name="Lalanne C."/>
            <person name="Gautier V."/>
            <person name="Ament-Velasquez S.L."/>
            <person name="Kruys A."/>
            <person name="Hutchinson M.I."/>
            <person name="Powell A.J."/>
            <person name="Barry K."/>
            <person name="Miller A.N."/>
            <person name="Grigoriev I.V."/>
            <person name="Debuchy R."/>
            <person name="Gladieux P."/>
            <person name="Hiltunen Thoren M."/>
            <person name="Johannesson H."/>
        </authorList>
    </citation>
    <scope>NUCLEOTIDE SEQUENCE</scope>
    <source>
        <strain evidence="1">PSN309</strain>
    </source>
</reference>
<proteinExistence type="predicted"/>
<sequence>MMALMTRRIFYPSSNSRHCAYASSSIARKRAWKFPLSYLFFFLFHCVFGWRIFCAYGTPQPGVAFLDFSSSSSSSPRDQHDYNSG</sequence>
<dbReference type="Proteomes" id="UP001302126">
    <property type="component" value="Unassembled WGS sequence"/>
</dbReference>
<gene>
    <name evidence="1" type="ORF">QBC35DRAFT_493122</name>
</gene>
<organism evidence="1 2">
    <name type="scientific">Podospora australis</name>
    <dbReference type="NCBI Taxonomy" id="1536484"/>
    <lineage>
        <taxon>Eukaryota</taxon>
        <taxon>Fungi</taxon>
        <taxon>Dikarya</taxon>
        <taxon>Ascomycota</taxon>
        <taxon>Pezizomycotina</taxon>
        <taxon>Sordariomycetes</taxon>
        <taxon>Sordariomycetidae</taxon>
        <taxon>Sordariales</taxon>
        <taxon>Podosporaceae</taxon>
        <taxon>Podospora</taxon>
    </lineage>
</organism>
<dbReference type="AlphaFoldDB" id="A0AAN7AJL2"/>
<comment type="caution">
    <text evidence="1">The sequence shown here is derived from an EMBL/GenBank/DDBJ whole genome shotgun (WGS) entry which is preliminary data.</text>
</comment>
<reference evidence="1" key="2">
    <citation type="submission" date="2023-05" db="EMBL/GenBank/DDBJ databases">
        <authorList>
            <consortium name="Lawrence Berkeley National Laboratory"/>
            <person name="Steindorff A."/>
            <person name="Hensen N."/>
            <person name="Bonometti L."/>
            <person name="Westerberg I."/>
            <person name="Brannstrom I.O."/>
            <person name="Guillou S."/>
            <person name="Cros-Aarteil S."/>
            <person name="Calhoun S."/>
            <person name="Haridas S."/>
            <person name="Kuo A."/>
            <person name="Mondo S."/>
            <person name="Pangilinan J."/>
            <person name="Riley R."/>
            <person name="Labutti K."/>
            <person name="Andreopoulos B."/>
            <person name="Lipzen A."/>
            <person name="Chen C."/>
            <person name="Yanf M."/>
            <person name="Daum C."/>
            <person name="Ng V."/>
            <person name="Clum A."/>
            <person name="Ohm R."/>
            <person name="Martin F."/>
            <person name="Silar P."/>
            <person name="Natvig D."/>
            <person name="Lalanne C."/>
            <person name="Gautier V."/>
            <person name="Ament-Velasquez S.L."/>
            <person name="Kruys A."/>
            <person name="Hutchinson M.I."/>
            <person name="Powell A.J."/>
            <person name="Barry K."/>
            <person name="Miller A.N."/>
            <person name="Grigoriev I.V."/>
            <person name="Debuchy R."/>
            <person name="Gladieux P."/>
            <person name="Thoren M.H."/>
            <person name="Johannesson H."/>
        </authorList>
    </citation>
    <scope>NUCLEOTIDE SEQUENCE</scope>
    <source>
        <strain evidence="1">PSN309</strain>
    </source>
</reference>
<protein>
    <submittedName>
        <fullName evidence="1">Uncharacterized protein</fullName>
    </submittedName>
</protein>
<dbReference type="EMBL" id="MU864374">
    <property type="protein sequence ID" value="KAK4189593.1"/>
    <property type="molecule type" value="Genomic_DNA"/>
</dbReference>